<dbReference type="GO" id="GO:0016491">
    <property type="term" value="F:oxidoreductase activity"/>
    <property type="evidence" value="ECO:0007669"/>
    <property type="project" value="UniProtKB-KW"/>
</dbReference>
<evidence type="ECO:0000256" key="4">
    <source>
        <dbReference type="ARBA" id="ARBA00023002"/>
    </source>
</evidence>
<dbReference type="EMBL" id="JAJSPL020000002">
    <property type="protein sequence ID" value="KAK7748761.1"/>
    <property type="molecule type" value="Genomic_DNA"/>
</dbReference>
<keyword evidence="3" id="KW-0274">FAD</keyword>
<accession>A0AAN9YLL5</accession>
<evidence type="ECO:0000313" key="6">
    <source>
        <dbReference type="EMBL" id="KAK7748761.1"/>
    </source>
</evidence>
<evidence type="ECO:0000313" key="7">
    <source>
        <dbReference type="Proteomes" id="UP001320245"/>
    </source>
</evidence>
<dbReference type="InterPro" id="IPR016167">
    <property type="entry name" value="FAD-bd_PCMH_sub1"/>
</dbReference>
<comment type="similarity">
    <text evidence="1">Belongs to the oxygen-dependent FAD-linked oxidoreductase family.</text>
</comment>
<dbReference type="Gene3D" id="3.40.462.20">
    <property type="match status" value="1"/>
</dbReference>
<dbReference type="InterPro" id="IPR006094">
    <property type="entry name" value="Oxid_FAD_bind_N"/>
</dbReference>
<keyword evidence="2" id="KW-0285">Flavoprotein</keyword>
<dbReference type="Gene3D" id="3.30.43.10">
    <property type="entry name" value="Uridine Diphospho-n-acetylenolpyruvylglucosamine Reductase, domain 2"/>
    <property type="match status" value="1"/>
</dbReference>
<comment type="caution">
    <text evidence="6">The sequence shown here is derived from an EMBL/GenBank/DDBJ whole genome shotgun (WGS) entry which is preliminary data.</text>
</comment>
<sequence>MAPGIEAVLSHLQSQHPSIKLHTPESPDYEPLRKTYIVTPARPSVIARPQSAEDVQALVCTSVENGVDFHVRTGGHNCVGRTLVENALLIDTRDIAYVEVSEDKKTARVGGGTLAGALTKALGEHGLVTPVGSTGSVGYVGWSTFGGYGPLSALHGLGVDQIVSAKVVNAKGDIVVATDELLKGIRGAGGAFGVIVELTIKVFPLKEMLVGTLVYDSSDMKSIWTSLTEASHNLPAALYIQLFAMEFPQIGKVLAAIATWADDDHEEGRKWIDKFASIGNCIVNATEAKTLNKYSEDNEKLVTWGVYGRSYTLSLKSWTPESVSVLAKYSQSVPSGNAMISVHSLRSPNLSEESNSVFGARLDHHVIEIVSMTADPALEAQASTWGQAALRELKEQDPGNVLDTAYISLLDENDVDLRKIYHKHFDTLVALKKKYDPDNVFKHAVPKITA</sequence>
<feature type="domain" description="FAD-binding PCMH-type" evidence="5">
    <location>
        <begin position="38"/>
        <end position="205"/>
    </location>
</feature>
<dbReference type="Proteomes" id="UP001320245">
    <property type="component" value="Unassembled WGS sequence"/>
</dbReference>
<evidence type="ECO:0000256" key="2">
    <source>
        <dbReference type="ARBA" id="ARBA00022630"/>
    </source>
</evidence>
<organism evidence="6 7">
    <name type="scientific">Cytospora paraplurivora</name>
    <dbReference type="NCBI Taxonomy" id="2898453"/>
    <lineage>
        <taxon>Eukaryota</taxon>
        <taxon>Fungi</taxon>
        <taxon>Dikarya</taxon>
        <taxon>Ascomycota</taxon>
        <taxon>Pezizomycotina</taxon>
        <taxon>Sordariomycetes</taxon>
        <taxon>Sordariomycetidae</taxon>
        <taxon>Diaporthales</taxon>
        <taxon>Cytosporaceae</taxon>
        <taxon>Cytospora</taxon>
    </lineage>
</organism>
<dbReference type="AlphaFoldDB" id="A0AAN9YLL5"/>
<dbReference type="InterPro" id="IPR016166">
    <property type="entry name" value="FAD-bd_PCMH"/>
</dbReference>
<dbReference type="PANTHER" id="PTHR42973:SF7">
    <property type="entry name" value="FAD-BINDING PCMH-TYPE DOMAIN-CONTAINING PROTEIN"/>
    <property type="match status" value="1"/>
</dbReference>
<dbReference type="Gene3D" id="3.30.465.10">
    <property type="match status" value="1"/>
</dbReference>
<proteinExistence type="inferred from homology"/>
<dbReference type="InterPro" id="IPR036318">
    <property type="entry name" value="FAD-bd_PCMH-like_sf"/>
</dbReference>
<keyword evidence="7" id="KW-1185">Reference proteome</keyword>
<evidence type="ECO:0000256" key="3">
    <source>
        <dbReference type="ARBA" id="ARBA00022827"/>
    </source>
</evidence>
<dbReference type="PANTHER" id="PTHR42973">
    <property type="entry name" value="BINDING OXIDOREDUCTASE, PUTATIVE (AFU_ORTHOLOGUE AFUA_1G17690)-RELATED"/>
    <property type="match status" value="1"/>
</dbReference>
<evidence type="ECO:0000259" key="5">
    <source>
        <dbReference type="PROSITE" id="PS51387"/>
    </source>
</evidence>
<dbReference type="GO" id="GO:0071949">
    <property type="term" value="F:FAD binding"/>
    <property type="evidence" value="ECO:0007669"/>
    <property type="project" value="InterPro"/>
</dbReference>
<gene>
    <name evidence="6" type="ORF">SLS53_000785</name>
</gene>
<keyword evidence="4" id="KW-0560">Oxidoreductase</keyword>
<dbReference type="InterPro" id="IPR012951">
    <property type="entry name" value="BBE"/>
</dbReference>
<dbReference type="InterPro" id="IPR016169">
    <property type="entry name" value="FAD-bd_PCMH_sub2"/>
</dbReference>
<dbReference type="Pfam" id="PF08031">
    <property type="entry name" value="BBE"/>
    <property type="match status" value="1"/>
</dbReference>
<dbReference type="PROSITE" id="PS51387">
    <property type="entry name" value="FAD_PCMH"/>
    <property type="match status" value="1"/>
</dbReference>
<evidence type="ECO:0000256" key="1">
    <source>
        <dbReference type="ARBA" id="ARBA00005466"/>
    </source>
</evidence>
<dbReference type="SUPFAM" id="SSF56176">
    <property type="entry name" value="FAD-binding/transporter-associated domain-like"/>
    <property type="match status" value="1"/>
</dbReference>
<dbReference type="Pfam" id="PF01565">
    <property type="entry name" value="FAD_binding_4"/>
    <property type="match status" value="1"/>
</dbReference>
<protein>
    <recommendedName>
        <fullName evidence="5">FAD-binding PCMH-type domain-containing protein</fullName>
    </recommendedName>
</protein>
<reference evidence="6 7" key="1">
    <citation type="journal article" date="2023" name="PLoS ONE">
        <title>Cytospora paraplurivora sp. nov. isolated from orchards with fruit tree decline syndrome in Ontario, Canada.</title>
        <authorList>
            <person name="Ilyukhin E."/>
            <person name="Nguyen H.D.T."/>
            <person name="Castle A.J."/>
            <person name="Ellouze W."/>
        </authorList>
    </citation>
    <scope>NUCLEOTIDE SEQUENCE [LARGE SCALE GENOMIC DNA]</scope>
    <source>
        <strain evidence="6 7">FDS-564</strain>
    </source>
</reference>
<dbReference type="InterPro" id="IPR050416">
    <property type="entry name" value="FAD-linked_Oxidoreductase"/>
</dbReference>
<name>A0AAN9YLL5_9PEZI</name>